<reference evidence="2" key="3">
    <citation type="submission" date="2022-01" db="UniProtKB">
        <authorList>
            <consortium name="EnsemblPlants"/>
        </authorList>
    </citation>
    <scope>IDENTIFICATION</scope>
    <source>
        <strain evidence="2">subsp. vulgare</strain>
    </source>
</reference>
<dbReference type="SUPFAM" id="SSF56672">
    <property type="entry name" value="DNA/RNA polymerases"/>
    <property type="match status" value="1"/>
</dbReference>
<dbReference type="PROSITE" id="PS50878">
    <property type="entry name" value="RT_POL"/>
    <property type="match status" value="1"/>
</dbReference>
<dbReference type="InterPro" id="IPR000477">
    <property type="entry name" value="RT_dom"/>
</dbReference>
<dbReference type="EnsemblPlants" id="HORVU.MOREX.r3.7HG0744000.1">
    <property type="protein sequence ID" value="HORVU.MOREX.r3.7HG0744000.1.CDS1"/>
    <property type="gene ID" value="HORVU.MOREX.r3.7HG0744000"/>
</dbReference>
<dbReference type="AlphaFoldDB" id="A0A8I6YHI7"/>
<dbReference type="Pfam" id="PF00078">
    <property type="entry name" value="RVT_1"/>
    <property type="match status" value="1"/>
</dbReference>
<evidence type="ECO:0000313" key="3">
    <source>
        <dbReference type="Proteomes" id="UP000011116"/>
    </source>
</evidence>
<dbReference type="Pfam" id="PF03372">
    <property type="entry name" value="Exo_endo_phos"/>
    <property type="match status" value="1"/>
</dbReference>
<reference evidence="2" key="2">
    <citation type="submission" date="2020-10" db="EMBL/GenBank/DDBJ databases">
        <authorList>
            <person name="Scholz U."/>
            <person name="Mascher M."/>
            <person name="Fiebig A."/>
        </authorList>
    </citation>
    <scope>NUCLEOTIDE SEQUENCE [LARGE SCALE GENOMIC DNA]</scope>
    <source>
        <strain evidence="2">cv. Morex</strain>
    </source>
</reference>
<evidence type="ECO:0000259" key="1">
    <source>
        <dbReference type="PROSITE" id="PS50878"/>
    </source>
</evidence>
<dbReference type="InterPro" id="IPR036691">
    <property type="entry name" value="Endo/exonu/phosph_ase_sf"/>
</dbReference>
<organism evidence="2 3">
    <name type="scientific">Hordeum vulgare subsp. vulgare</name>
    <name type="common">Domesticated barley</name>
    <dbReference type="NCBI Taxonomy" id="112509"/>
    <lineage>
        <taxon>Eukaryota</taxon>
        <taxon>Viridiplantae</taxon>
        <taxon>Streptophyta</taxon>
        <taxon>Embryophyta</taxon>
        <taxon>Tracheophyta</taxon>
        <taxon>Spermatophyta</taxon>
        <taxon>Magnoliopsida</taxon>
        <taxon>Liliopsida</taxon>
        <taxon>Poales</taxon>
        <taxon>Poaceae</taxon>
        <taxon>BOP clade</taxon>
        <taxon>Pooideae</taxon>
        <taxon>Triticodae</taxon>
        <taxon>Triticeae</taxon>
        <taxon>Hordeinae</taxon>
        <taxon>Hordeum</taxon>
    </lineage>
</organism>
<name>A0A8I6YHI7_HORVV</name>
<reference evidence="3" key="1">
    <citation type="journal article" date="2012" name="Nature">
        <title>A physical, genetic and functional sequence assembly of the barley genome.</title>
        <authorList>
            <consortium name="The International Barley Genome Sequencing Consortium"/>
            <person name="Mayer K.F."/>
            <person name="Waugh R."/>
            <person name="Brown J.W."/>
            <person name="Schulman A."/>
            <person name="Langridge P."/>
            <person name="Platzer M."/>
            <person name="Fincher G.B."/>
            <person name="Muehlbauer G.J."/>
            <person name="Sato K."/>
            <person name="Close T.J."/>
            <person name="Wise R.P."/>
            <person name="Stein N."/>
        </authorList>
    </citation>
    <scope>NUCLEOTIDE SEQUENCE [LARGE SCALE GENOMIC DNA]</scope>
    <source>
        <strain evidence="3">cv. Morex</strain>
    </source>
</reference>
<dbReference type="Gramene" id="HORVU.MOREX.r3.7HG0744000.1">
    <property type="protein sequence ID" value="HORVU.MOREX.r3.7HG0744000.1.CDS1"/>
    <property type="gene ID" value="HORVU.MOREX.r3.7HG0744000"/>
</dbReference>
<dbReference type="PANTHER" id="PTHR33116:SF87">
    <property type="entry name" value="OS01G0158850 PROTEIN"/>
    <property type="match status" value="1"/>
</dbReference>
<dbReference type="SMR" id="A0A8I6YHI7"/>
<dbReference type="InterPro" id="IPR005135">
    <property type="entry name" value="Endo/exonuclease/phosphatase"/>
</dbReference>
<dbReference type="InterPro" id="IPR043502">
    <property type="entry name" value="DNA/RNA_pol_sf"/>
</dbReference>
<proteinExistence type="predicted"/>
<dbReference type="SUPFAM" id="SSF56219">
    <property type="entry name" value="DNase I-like"/>
    <property type="match status" value="1"/>
</dbReference>
<dbReference type="Proteomes" id="UP000011116">
    <property type="component" value="Chromosome 7H"/>
</dbReference>
<evidence type="ECO:0000313" key="2">
    <source>
        <dbReference type="EnsemblPlants" id="HORVU.MOREX.r3.7HG0744000.1.CDS1"/>
    </source>
</evidence>
<dbReference type="PANTHER" id="PTHR33116">
    <property type="entry name" value="REVERSE TRANSCRIPTASE ZINC-BINDING DOMAIN-CONTAINING PROTEIN-RELATED-RELATED"/>
    <property type="match status" value="1"/>
</dbReference>
<dbReference type="CDD" id="cd01650">
    <property type="entry name" value="RT_nLTR_like"/>
    <property type="match status" value="1"/>
</dbReference>
<dbReference type="Gene3D" id="3.60.10.10">
    <property type="entry name" value="Endonuclease/exonuclease/phosphatase"/>
    <property type="match status" value="1"/>
</dbReference>
<sequence>MVQVRLWILANLAPKNIIPEIEKMISGFWNCRGIGKRGMGTYISDLVRDFKLEFIGIQETMKKDFSPKFLRKIDPGEIFSWRWIPSKGKSGGISGGFRNNVFDLVNCVEGKYLMNFELWNKILKMKCCIMVVYGSAHEEFKTDFLTELAATCSHITYPYIVGGDFNILRFVGEKNKKVKLGHSSDLFNSIINALSLREVDMAGGMFTWSNNQHNPTLEKLDRVFMSKSWEHLFPFTFVRKIVREMSDHCPLILNTDDNVPINFGKREFRFDLNWLNKPDFHTVVAKIWMQPVYSDNPIDILNIKLKRFKKYFKGWASSNFGHARKRRKWLREELGRIEELQENGVLNRELYCKKVEMQVELNGLLLEEEVAWMQKSHDSWLLKGDSNTKYFHRIVNGRRRINTIVSLSCGNMIIEGNKNMLKHATDFYKELFGPAPGNLCNIYEDMWCDKEKLGDVENFLLIRPFSDTKVKNALFSMKHNKAPGPDNIPIEFFQSCWYIVKGDVMPLFHWFHENKLDVERLNYGIITLLPKVVGADKMQQFRPICLLRCIYKLITKVLTIRLEPHVDILFSRHQNAFIKNRDIMDGIMSLHEILHHTYAQKKIGIVLKLDFEKAYDKVNSDFLLECHTKRNFNPRWIEWIRRILVGGTVSVKLNDEVGEYFQSAKGVRQGDPLSPFLFNLAADCLTKMVLKAQDNGLFTGLAADLVENGVAILQYADDTILCFEDNIKNALNIKLLLYLFEIMSGLKINFVKSEIFSVGADDDIMRKYADMFNCEIGTFPIKYLGMPVSYAGLKCSDWFFVDDKFISHGESWISESLSSGGRLIKVNVVLSHIPSYYMSMALLKKSTLEKWDKPRRKFFWYRKGRRGYNMVKWSRVCRSKTKGGLGVKDLRKQNISLLTKWWWKLEKKEGLWQDIVKAKYLQRTSVAKVKQKVSDSPCWKNIMKVKEYYMAGRGVVLKKGNIASLWLDDLGENFLLKDKYPDLFEICLDKDCTVDKLESMNHLTSFRRRLSPAMLQNWENMKQLVLDKICADQNDEVYWKLDNSGVYSTKSMYRWLERNLAGAHYKWIWGAKIPLKIQIFLWQLF</sequence>
<dbReference type="GO" id="GO:0003824">
    <property type="term" value="F:catalytic activity"/>
    <property type="evidence" value="ECO:0007669"/>
    <property type="project" value="InterPro"/>
</dbReference>
<feature type="domain" description="Reverse transcriptase" evidence="1">
    <location>
        <begin position="510"/>
        <end position="788"/>
    </location>
</feature>
<accession>A0A8I6YHI7</accession>
<keyword evidence="3" id="KW-1185">Reference proteome</keyword>
<protein>
    <recommendedName>
        <fullName evidence="1">Reverse transcriptase domain-containing protein</fullName>
    </recommendedName>
</protein>